<gene>
    <name evidence="1" type="ORF">FHW16_000444</name>
</gene>
<accession>A0A839ECU5</accession>
<reference evidence="1 2" key="1">
    <citation type="submission" date="2020-07" db="EMBL/GenBank/DDBJ databases">
        <title>Genomic Encyclopedia of Type Strains, Phase IV (KMG-V): Genome sequencing to study the core and pangenomes of soil and plant-associated prokaryotes.</title>
        <authorList>
            <person name="Whitman W."/>
        </authorList>
    </citation>
    <scope>NUCLEOTIDE SEQUENCE [LARGE SCALE GENOMIC DNA]</scope>
    <source>
        <strain evidence="1 2">AN3</strain>
    </source>
</reference>
<evidence type="ECO:0000313" key="2">
    <source>
        <dbReference type="Proteomes" id="UP000549052"/>
    </source>
</evidence>
<dbReference type="RefSeq" id="WP_182547520.1">
    <property type="nucleotide sequence ID" value="NZ_JACGXN010000001.1"/>
</dbReference>
<dbReference type="Proteomes" id="UP000549052">
    <property type="component" value="Unassembled WGS sequence"/>
</dbReference>
<evidence type="ECO:0000313" key="1">
    <source>
        <dbReference type="EMBL" id="MBA8876762.1"/>
    </source>
</evidence>
<sequence>MSNIGSTRIILPKLDPKTALTNVAQGAAVEGFPGVSVDKSLGAVSAFQEGSGASVPPKLRLVVRKSGKGSRIDVVFIIHPEWVAPESTTRNGMCRVVASVNG</sequence>
<dbReference type="AlphaFoldDB" id="A0A839ECU5"/>
<keyword evidence="2" id="KW-1185">Reference proteome</keyword>
<organism evidence="1 2">
    <name type="scientific">Phyllobacterium myrsinacearum</name>
    <dbReference type="NCBI Taxonomy" id="28101"/>
    <lineage>
        <taxon>Bacteria</taxon>
        <taxon>Pseudomonadati</taxon>
        <taxon>Pseudomonadota</taxon>
        <taxon>Alphaproteobacteria</taxon>
        <taxon>Hyphomicrobiales</taxon>
        <taxon>Phyllobacteriaceae</taxon>
        <taxon>Phyllobacterium</taxon>
    </lineage>
</organism>
<proteinExistence type="predicted"/>
<dbReference type="EMBL" id="JACGXN010000001">
    <property type="protein sequence ID" value="MBA8876762.1"/>
    <property type="molecule type" value="Genomic_DNA"/>
</dbReference>
<protein>
    <submittedName>
        <fullName evidence="1">Uncharacterized protein</fullName>
    </submittedName>
</protein>
<name>A0A839ECU5_9HYPH</name>
<comment type="caution">
    <text evidence="1">The sequence shown here is derived from an EMBL/GenBank/DDBJ whole genome shotgun (WGS) entry which is preliminary data.</text>
</comment>